<comment type="caution">
    <text evidence="3">The sequence shown here is derived from an EMBL/GenBank/DDBJ whole genome shotgun (WGS) entry which is preliminary data.</text>
</comment>
<keyword evidence="4" id="KW-1185">Reference proteome</keyword>
<feature type="transmembrane region" description="Helical" evidence="2">
    <location>
        <begin position="56"/>
        <end position="77"/>
    </location>
</feature>
<dbReference type="AlphaFoldDB" id="A0A6M2BV80"/>
<dbReference type="EMBL" id="JAAMOW010000007">
    <property type="protein sequence ID" value="NGY06033.1"/>
    <property type="molecule type" value="Genomic_DNA"/>
</dbReference>
<sequence length="78" mass="8503">MGSSQSSIAADRFAVRWRGGAWRRTGGPTRNGDVKTPPFKDKTGAVPRGAAPELWIWNYFFFAAFLGAAFFAFLAAAM</sequence>
<keyword evidence="2" id="KW-0472">Membrane</keyword>
<feature type="region of interest" description="Disordered" evidence="1">
    <location>
        <begin position="19"/>
        <end position="44"/>
    </location>
</feature>
<dbReference type="RefSeq" id="WP_166258707.1">
    <property type="nucleotide sequence ID" value="NZ_JAAMOW010000007.1"/>
</dbReference>
<keyword evidence="2" id="KW-0812">Transmembrane</keyword>
<name>A0A6M2BV80_9GAMM</name>
<dbReference type="Proteomes" id="UP000472676">
    <property type="component" value="Unassembled WGS sequence"/>
</dbReference>
<evidence type="ECO:0000256" key="1">
    <source>
        <dbReference type="SAM" id="MobiDB-lite"/>
    </source>
</evidence>
<evidence type="ECO:0000256" key="2">
    <source>
        <dbReference type="SAM" id="Phobius"/>
    </source>
</evidence>
<keyword evidence="2" id="KW-1133">Transmembrane helix</keyword>
<organism evidence="3 4">
    <name type="scientific">Solimonas terrae</name>
    <dbReference type="NCBI Taxonomy" id="1396819"/>
    <lineage>
        <taxon>Bacteria</taxon>
        <taxon>Pseudomonadati</taxon>
        <taxon>Pseudomonadota</taxon>
        <taxon>Gammaproteobacteria</taxon>
        <taxon>Nevskiales</taxon>
        <taxon>Nevskiaceae</taxon>
        <taxon>Solimonas</taxon>
    </lineage>
</organism>
<reference evidence="3 4" key="1">
    <citation type="journal article" date="2014" name="Int. J. Syst. Evol. Microbiol.">
        <title>Solimonas terrae sp. nov., isolated from soil.</title>
        <authorList>
            <person name="Kim S.J."/>
            <person name="Moon J.Y."/>
            <person name="Weon H.Y."/>
            <person name="Ahn J.H."/>
            <person name="Chen W.M."/>
            <person name="Kwon S.W."/>
        </authorList>
    </citation>
    <scope>NUCLEOTIDE SEQUENCE [LARGE SCALE GENOMIC DNA]</scope>
    <source>
        <strain evidence="3 4">KIS83-12</strain>
    </source>
</reference>
<proteinExistence type="predicted"/>
<feature type="compositionally biased region" description="Low complexity" evidence="1">
    <location>
        <begin position="19"/>
        <end position="30"/>
    </location>
</feature>
<accession>A0A6M2BV80</accession>
<protein>
    <submittedName>
        <fullName evidence="3">Uncharacterized protein</fullName>
    </submittedName>
</protein>
<evidence type="ECO:0000313" key="3">
    <source>
        <dbReference type="EMBL" id="NGY06033.1"/>
    </source>
</evidence>
<evidence type="ECO:0000313" key="4">
    <source>
        <dbReference type="Proteomes" id="UP000472676"/>
    </source>
</evidence>
<gene>
    <name evidence="3" type="ORF">G7Y85_14760</name>
</gene>